<feature type="transmembrane region" description="Helical" evidence="8">
    <location>
        <begin position="267"/>
        <end position="295"/>
    </location>
</feature>
<dbReference type="Gene3D" id="3.40.1110.10">
    <property type="entry name" value="Calcium-transporting ATPase, cytoplasmic domain N"/>
    <property type="match status" value="1"/>
</dbReference>
<feature type="transmembrane region" description="Helical" evidence="8">
    <location>
        <begin position="79"/>
        <end position="100"/>
    </location>
</feature>
<dbReference type="Pfam" id="PF13246">
    <property type="entry name" value="Cation_ATPase"/>
    <property type="match status" value="1"/>
</dbReference>
<keyword evidence="4" id="KW-0067">ATP-binding</keyword>
<evidence type="ECO:0000256" key="2">
    <source>
        <dbReference type="ARBA" id="ARBA00022692"/>
    </source>
</evidence>
<keyword evidence="2 8" id="KW-0812">Transmembrane</keyword>
<dbReference type="SUPFAM" id="SSF56784">
    <property type="entry name" value="HAD-like"/>
    <property type="match status" value="1"/>
</dbReference>
<dbReference type="Gene3D" id="2.70.150.10">
    <property type="entry name" value="Calcium-transporting ATPase, cytoplasmic transduction domain A"/>
    <property type="match status" value="1"/>
</dbReference>
<dbReference type="InterPro" id="IPR059000">
    <property type="entry name" value="ATPase_P-type_domA"/>
</dbReference>
<dbReference type="PRINTS" id="PR00120">
    <property type="entry name" value="HATPASE"/>
</dbReference>
<dbReference type="InterPro" id="IPR023299">
    <property type="entry name" value="ATPase_P-typ_cyto_dom_N"/>
</dbReference>
<dbReference type="Pfam" id="PF00690">
    <property type="entry name" value="Cation_ATPase_N"/>
    <property type="match status" value="1"/>
</dbReference>
<feature type="transmembrane region" description="Helical" evidence="8">
    <location>
        <begin position="704"/>
        <end position="725"/>
    </location>
</feature>
<dbReference type="InterPro" id="IPR023214">
    <property type="entry name" value="HAD_sf"/>
</dbReference>
<evidence type="ECO:0000259" key="9">
    <source>
        <dbReference type="SMART" id="SM00831"/>
    </source>
</evidence>
<evidence type="ECO:0000256" key="7">
    <source>
        <dbReference type="ARBA" id="ARBA00023136"/>
    </source>
</evidence>
<dbReference type="InterPro" id="IPR006068">
    <property type="entry name" value="ATPase_P-typ_cation-transptr_C"/>
</dbReference>
<feature type="transmembrane region" description="Helical" evidence="8">
    <location>
        <begin position="244"/>
        <end position="261"/>
    </location>
</feature>
<dbReference type="InterPro" id="IPR044492">
    <property type="entry name" value="P_typ_ATPase_HD_dom"/>
</dbReference>
<dbReference type="Gene3D" id="3.40.50.1000">
    <property type="entry name" value="HAD superfamily/HAD-like"/>
    <property type="match status" value="1"/>
</dbReference>
<comment type="subcellular location">
    <subcellularLocation>
        <location evidence="1">Membrane</location>
        <topology evidence="1">Multi-pass membrane protein</topology>
    </subcellularLocation>
</comment>
<evidence type="ECO:0000256" key="4">
    <source>
        <dbReference type="ARBA" id="ARBA00022840"/>
    </source>
</evidence>
<keyword evidence="7 8" id="KW-0472">Membrane</keyword>
<dbReference type="InterPro" id="IPR018303">
    <property type="entry name" value="ATPase_P-typ_P_site"/>
</dbReference>
<dbReference type="SFLD" id="SFLDS00003">
    <property type="entry name" value="Haloacid_Dehalogenase"/>
    <property type="match status" value="1"/>
</dbReference>
<dbReference type="InterPro" id="IPR023298">
    <property type="entry name" value="ATPase_P-typ_TM_dom_sf"/>
</dbReference>
<keyword evidence="6 8" id="KW-1133">Transmembrane helix</keyword>
<dbReference type="SUPFAM" id="SSF81653">
    <property type="entry name" value="Calcium ATPase, transduction domain A"/>
    <property type="match status" value="1"/>
</dbReference>
<dbReference type="InterPro" id="IPR008250">
    <property type="entry name" value="ATPase_P-typ_transduc_dom_A_sf"/>
</dbReference>
<feature type="transmembrane region" description="Helical" evidence="8">
    <location>
        <begin position="845"/>
        <end position="865"/>
    </location>
</feature>
<feature type="transmembrane region" description="Helical" evidence="8">
    <location>
        <begin position="752"/>
        <end position="772"/>
    </location>
</feature>
<evidence type="ECO:0000256" key="6">
    <source>
        <dbReference type="ARBA" id="ARBA00022989"/>
    </source>
</evidence>
<dbReference type="SFLD" id="SFLDF00027">
    <property type="entry name" value="p-type_atpase"/>
    <property type="match status" value="1"/>
</dbReference>
<gene>
    <name evidence="10" type="ORF">GURASL_22310</name>
</gene>
<feature type="transmembrane region" description="Helical" evidence="8">
    <location>
        <begin position="778"/>
        <end position="798"/>
    </location>
</feature>
<dbReference type="PROSITE" id="PS00154">
    <property type="entry name" value="ATPASE_E1_E2"/>
    <property type="match status" value="1"/>
</dbReference>
<feature type="transmembrane region" description="Helical" evidence="8">
    <location>
        <begin position="810"/>
        <end position="833"/>
    </location>
</feature>
<dbReference type="SFLD" id="SFLDG00002">
    <property type="entry name" value="C1.7:_P-type_atpase_like"/>
    <property type="match status" value="1"/>
</dbReference>
<dbReference type="RefSeq" id="WP_281999415.1">
    <property type="nucleotide sequence ID" value="NZ_AP027151.1"/>
</dbReference>
<name>A0ABM8EL75_9BACT</name>
<reference evidence="10 11" key="1">
    <citation type="submission" date="2022-12" db="EMBL/GenBank/DDBJ databases">
        <title>Polyphasic characterization of Geotalea uranireducens NIT-SL11 newly isolated from a complex of sewage sludge and microbially reduced graphene oxide.</title>
        <authorList>
            <person name="Xie L."/>
            <person name="Yoshida N."/>
            <person name="Meng L."/>
        </authorList>
    </citation>
    <scope>NUCLEOTIDE SEQUENCE [LARGE SCALE GENOMIC DNA]</scope>
    <source>
        <strain evidence="10 11">NIT-SL11</strain>
    </source>
</reference>
<evidence type="ECO:0000256" key="5">
    <source>
        <dbReference type="ARBA" id="ARBA00022967"/>
    </source>
</evidence>
<dbReference type="SUPFAM" id="SSF81660">
    <property type="entry name" value="Metal cation-transporting ATPase, ATP-binding domain N"/>
    <property type="match status" value="1"/>
</dbReference>
<evidence type="ECO:0000313" key="10">
    <source>
        <dbReference type="EMBL" id="BDV43308.1"/>
    </source>
</evidence>
<dbReference type="EMBL" id="AP027151">
    <property type="protein sequence ID" value="BDV43308.1"/>
    <property type="molecule type" value="Genomic_DNA"/>
</dbReference>
<evidence type="ECO:0000313" key="11">
    <source>
        <dbReference type="Proteomes" id="UP001317705"/>
    </source>
</evidence>
<dbReference type="Proteomes" id="UP001317705">
    <property type="component" value="Chromosome"/>
</dbReference>
<dbReference type="InterPro" id="IPR001757">
    <property type="entry name" value="P_typ_ATPase"/>
</dbReference>
<protein>
    <submittedName>
        <fullName evidence="10">ATPase</fullName>
    </submittedName>
</protein>
<dbReference type="SMART" id="SM00831">
    <property type="entry name" value="Cation_ATPase_N"/>
    <property type="match status" value="1"/>
</dbReference>
<proteinExistence type="predicted"/>
<dbReference type="SUPFAM" id="SSF81665">
    <property type="entry name" value="Calcium ATPase, transmembrane domain M"/>
    <property type="match status" value="1"/>
</dbReference>
<dbReference type="Pfam" id="PF00122">
    <property type="entry name" value="E1-E2_ATPase"/>
    <property type="match status" value="1"/>
</dbReference>
<feature type="transmembrane region" description="Helical" evidence="8">
    <location>
        <begin position="50"/>
        <end position="73"/>
    </location>
</feature>
<dbReference type="InterPro" id="IPR036412">
    <property type="entry name" value="HAD-like_sf"/>
</dbReference>
<keyword evidence="5" id="KW-1278">Translocase</keyword>
<feature type="transmembrane region" description="Helical" evidence="8">
    <location>
        <begin position="677"/>
        <end position="698"/>
    </location>
</feature>
<accession>A0ABM8EL75</accession>
<evidence type="ECO:0000256" key="3">
    <source>
        <dbReference type="ARBA" id="ARBA00022741"/>
    </source>
</evidence>
<feature type="domain" description="Cation-transporting P-type ATPase N-terminal" evidence="9">
    <location>
        <begin position="2"/>
        <end position="75"/>
    </location>
</feature>
<keyword evidence="3" id="KW-0547">Nucleotide-binding</keyword>
<dbReference type="Gene3D" id="1.20.1110.10">
    <property type="entry name" value="Calcium-transporting ATPase, transmembrane domain"/>
    <property type="match status" value="1"/>
</dbReference>
<evidence type="ECO:0000256" key="1">
    <source>
        <dbReference type="ARBA" id="ARBA00004141"/>
    </source>
</evidence>
<dbReference type="PANTHER" id="PTHR42861">
    <property type="entry name" value="CALCIUM-TRANSPORTING ATPASE"/>
    <property type="match status" value="1"/>
</dbReference>
<evidence type="ECO:0000256" key="8">
    <source>
        <dbReference type="SAM" id="Phobius"/>
    </source>
</evidence>
<keyword evidence="11" id="KW-1185">Reference proteome</keyword>
<sequence length="879" mass="94006">MEWYRLSHTETLRALDATATGLTIAEARKRLAQFGMNEIRHEAQRKPLRMFLGQFTDFMIIVLLIAAVISGIIGKPGDALPILAIVLLNAIIGFVQEFRAERALIALRKMAESTAILLRDGARISVAAREIVPGDIVLLEAGNIVPADLRLLEAVHLQAMEAALTGESQPVEKTVAPPADEQVSLGDRLDMAYMGTVVSYGRGMGVAVTTGMGTELGRIAEAIRSTKAVQTPLQRRLALFGQRLSIAIFCACLVMFVAGTLHGEPLFMMLLTVISLAVAAIPEALPAVVSITLAFGARRLVRQNALIRRLPAVETLGSVTYICSDKTGTLTLNRMTVETIWAGVTSFTPGAAPPWRPAAERPQSPVALLLTALALSNDAAIDDQGELTGDPTEVALSVAARAAGYDRAELERLFPRLAELPFDSSRKCMTTVHRWGERVISFTKGAVEVVVGSSASALGDGGVAEPLREEGIARQVEALAGEGQRVLAVAMRTYDRLPDIPGSDNLESGLTFLGLVGMIDPPRPEAQQAVAQCRTAGITPVMITGDHPLTARAIARRLAIIDHDGTAVMTGTELAALSFDELVARVESVRVYARVVPEQKLNIVNALQQRGHFVAMTGDGVNDAPAIKKADIGVAMGITGTDVAKEAAAMVLLDDNFATIVRAVREGRQIFANIRKFIIYSITSNTGTLIAVAFGPLFGLPLLLLPIQILWLNLLCDSLPGLALASEPADDDIMNRPPINPTEGIFAGGRGYFVVGFGVLIGAGALVLQALTMRAGCAWQTMVLTFLVVNRLTVAMAVRSDRRSLFSIGLFTNRPLVGALFVTLLLQLTVVYFPPGNRIFATCPLTIRELSLTIAVAVGTLLVVSELQKALVRSRARRG</sequence>
<dbReference type="InterPro" id="IPR004014">
    <property type="entry name" value="ATPase_P-typ_cation-transptr_N"/>
</dbReference>
<organism evidence="10 11">
    <name type="scientific">Geotalea uraniireducens</name>
    <dbReference type="NCBI Taxonomy" id="351604"/>
    <lineage>
        <taxon>Bacteria</taxon>
        <taxon>Pseudomonadati</taxon>
        <taxon>Thermodesulfobacteriota</taxon>
        <taxon>Desulfuromonadia</taxon>
        <taxon>Geobacterales</taxon>
        <taxon>Geobacteraceae</taxon>
        <taxon>Geotalea</taxon>
    </lineage>
</organism>
<dbReference type="NCBIfam" id="TIGR01494">
    <property type="entry name" value="ATPase_P-type"/>
    <property type="match status" value="3"/>
</dbReference>
<dbReference type="PRINTS" id="PR00119">
    <property type="entry name" value="CATATPASE"/>
</dbReference>
<dbReference type="Pfam" id="PF00689">
    <property type="entry name" value="Cation_ATPase_C"/>
    <property type="match status" value="1"/>
</dbReference>